<evidence type="ECO:0000313" key="2">
    <source>
        <dbReference type="EMBL" id="PKW20814.1"/>
    </source>
</evidence>
<dbReference type="Proteomes" id="UP000275027">
    <property type="component" value="Unassembled WGS sequence"/>
</dbReference>
<dbReference type="AlphaFoldDB" id="A0A497USI7"/>
<dbReference type="PROSITE" id="PS50042">
    <property type="entry name" value="CNMP_BINDING_3"/>
    <property type="match status" value="1"/>
</dbReference>
<evidence type="ECO:0000313" key="4">
    <source>
        <dbReference type="Proteomes" id="UP000233767"/>
    </source>
</evidence>
<dbReference type="InterPro" id="IPR018490">
    <property type="entry name" value="cNMP-bd_dom_sf"/>
</dbReference>
<dbReference type="CDD" id="cd00038">
    <property type="entry name" value="CAP_ED"/>
    <property type="match status" value="1"/>
</dbReference>
<dbReference type="SUPFAM" id="SSF51206">
    <property type="entry name" value="cAMP-binding domain-like"/>
    <property type="match status" value="1"/>
</dbReference>
<organism evidence="3 5">
    <name type="scientific">Flavobacterium lindanitolerans</name>
    <dbReference type="NCBI Taxonomy" id="428988"/>
    <lineage>
        <taxon>Bacteria</taxon>
        <taxon>Pseudomonadati</taxon>
        <taxon>Bacteroidota</taxon>
        <taxon>Flavobacteriia</taxon>
        <taxon>Flavobacteriales</taxon>
        <taxon>Flavobacteriaceae</taxon>
        <taxon>Flavobacterium</taxon>
    </lineage>
</organism>
<reference evidence="3 5" key="2">
    <citation type="submission" date="2018-10" db="EMBL/GenBank/DDBJ databases">
        <title>Genomic Encyclopedia of Archaeal and Bacterial Type Strains, Phase II (KMG-II): from individual species to whole genera.</title>
        <authorList>
            <person name="Goeker M."/>
        </authorList>
    </citation>
    <scope>NUCLEOTIDE SEQUENCE [LARGE SCALE GENOMIC DNA]</scope>
    <source>
        <strain evidence="3 5">DSM 21886</strain>
    </source>
</reference>
<comment type="caution">
    <text evidence="3">The sequence shown here is derived from an EMBL/GenBank/DDBJ whole genome shotgun (WGS) entry which is preliminary data.</text>
</comment>
<evidence type="ECO:0000313" key="5">
    <source>
        <dbReference type="Proteomes" id="UP000275027"/>
    </source>
</evidence>
<dbReference type="PANTHER" id="PTHR24567:SF76">
    <property type="entry name" value="CYCLIC NUCLEOTIDE-BINDING DOMAIN PROTEIN"/>
    <property type="match status" value="1"/>
</dbReference>
<dbReference type="InterPro" id="IPR000595">
    <property type="entry name" value="cNMP-bd_dom"/>
</dbReference>
<dbReference type="Pfam" id="PF00027">
    <property type="entry name" value="cNMP_binding"/>
    <property type="match status" value="1"/>
</dbReference>
<dbReference type="EMBL" id="RCCB01000011">
    <property type="protein sequence ID" value="RLJ30546.1"/>
    <property type="molecule type" value="Genomic_DNA"/>
</dbReference>
<sequence>MLLGTNTQTGVIYTTTTILQPFISYIAGNDSFVFLICIMNSLYNYFCTVHPVFAPSDFELLTKDFQTKHFKKGDYIVREGETQRNIYFVEKGIQMYNFDTQGKTNILGFAYPPNLCVVMESFIFQKPSTYNVTCITDSTLSYLSYAALQEIFERSQQVERLFRKLSENLSIGLLNRQMELRSTTIEERFKIFCQRSPHLLQQVPQKYIAAYLAIDPTNFSKLMNTVRF</sequence>
<keyword evidence="4" id="KW-1185">Reference proteome</keyword>
<evidence type="ECO:0000313" key="3">
    <source>
        <dbReference type="EMBL" id="RLJ30546.1"/>
    </source>
</evidence>
<dbReference type="GO" id="GO:0005829">
    <property type="term" value="C:cytosol"/>
    <property type="evidence" value="ECO:0007669"/>
    <property type="project" value="TreeGrafter"/>
</dbReference>
<proteinExistence type="predicted"/>
<protein>
    <submittedName>
        <fullName evidence="3">CRP-like cAMP-binding protein</fullName>
    </submittedName>
</protein>
<dbReference type="EMBL" id="PJND01000008">
    <property type="protein sequence ID" value="PKW20814.1"/>
    <property type="molecule type" value="Genomic_DNA"/>
</dbReference>
<dbReference type="PANTHER" id="PTHR24567">
    <property type="entry name" value="CRP FAMILY TRANSCRIPTIONAL REGULATORY PROTEIN"/>
    <property type="match status" value="1"/>
</dbReference>
<dbReference type="GO" id="GO:0003700">
    <property type="term" value="F:DNA-binding transcription factor activity"/>
    <property type="evidence" value="ECO:0007669"/>
    <property type="project" value="TreeGrafter"/>
</dbReference>
<reference evidence="2 4" key="1">
    <citation type="submission" date="2017-12" db="EMBL/GenBank/DDBJ databases">
        <title>Genomic Encyclopedia of Type Strains, Phase III (KMG-III): the genomes of soil and plant-associated and newly described type strains.</title>
        <authorList>
            <person name="Whitman W."/>
        </authorList>
    </citation>
    <scope>NUCLEOTIDE SEQUENCE [LARGE SCALE GENOMIC DNA]</scope>
    <source>
        <strain evidence="2 4">IP-10</strain>
    </source>
</reference>
<dbReference type="Gene3D" id="2.60.120.10">
    <property type="entry name" value="Jelly Rolls"/>
    <property type="match status" value="1"/>
</dbReference>
<dbReference type="Proteomes" id="UP000233767">
    <property type="component" value="Unassembled WGS sequence"/>
</dbReference>
<dbReference type="InterPro" id="IPR014710">
    <property type="entry name" value="RmlC-like_jellyroll"/>
</dbReference>
<dbReference type="SMART" id="SM00100">
    <property type="entry name" value="cNMP"/>
    <property type="match status" value="1"/>
</dbReference>
<dbReference type="InterPro" id="IPR050397">
    <property type="entry name" value="Env_Response_Regulators"/>
</dbReference>
<evidence type="ECO:0000259" key="1">
    <source>
        <dbReference type="PROSITE" id="PS50042"/>
    </source>
</evidence>
<accession>A0A497USI7</accession>
<name>A0A497USI7_9FLAO</name>
<feature type="domain" description="Cyclic nucleotide-binding" evidence="1">
    <location>
        <begin position="61"/>
        <end position="92"/>
    </location>
</feature>
<gene>
    <name evidence="2" type="ORF">B0G92_2092</name>
    <name evidence="3" type="ORF">CLV50_1958</name>
</gene>